<keyword evidence="2" id="KW-1185">Reference proteome</keyword>
<name>A0AAD8N6V1_9APIA</name>
<comment type="caution">
    <text evidence="1">The sequence shown here is derived from an EMBL/GenBank/DDBJ whole genome shotgun (WGS) entry which is preliminary data.</text>
</comment>
<evidence type="ECO:0000313" key="1">
    <source>
        <dbReference type="EMBL" id="KAK1403815.1"/>
    </source>
</evidence>
<evidence type="ECO:0000313" key="2">
    <source>
        <dbReference type="Proteomes" id="UP001237642"/>
    </source>
</evidence>
<sequence length="126" mass="14432">MAGFTGIAVGVAYHSLKPVVEFMTFNFSMQHLGKYFKQSAKGLEQQIAREAKFYGSLIRRRWTTVLGDIKRVIDGNAKESKETKQKMTQSRSDMMIRRNMVNESSTCKIFKSWTLCRCSIVISTHP</sequence>
<reference evidence="1" key="1">
    <citation type="submission" date="2023-02" db="EMBL/GenBank/DDBJ databases">
        <title>Genome of toxic invasive species Heracleum sosnowskyi carries increased number of genes despite the absence of recent whole-genome duplications.</title>
        <authorList>
            <person name="Schelkunov M."/>
            <person name="Shtratnikova V."/>
            <person name="Makarenko M."/>
            <person name="Klepikova A."/>
            <person name="Omelchenko D."/>
            <person name="Novikova G."/>
            <person name="Obukhova E."/>
            <person name="Bogdanov V."/>
            <person name="Penin A."/>
            <person name="Logacheva M."/>
        </authorList>
    </citation>
    <scope>NUCLEOTIDE SEQUENCE</scope>
    <source>
        <strain evidence="1">Hsosn_3</strain>
        <tissue evidence="1">Leaf</tissue>
    </source>
</reference>
<proteinExistence type="predicted"/>
<accession>A0AAD8N6V1</accession>
<organism evidence="1 2">
    <name type="scientific">Heracleum sosnowskyi</name>
    <dbReference type="NCBI Taxonomy" id="360622"/>
    <lineage>
        <taxon>Eukaryota</taxon>
        <taxon>Viridiplantae</taxon>
        <taxon>Streptophyta</taxon>
        <taxon>Embryophyta</taxon>
        <taxon>Tracheophyta</taxon>
        <taxon>Spermatophyta</taxon>
        <taxon>Magnoliopsida</taxon>
        <taxon>eudicotyledons</taxon>
        <taxon>Gunneridae</taxon>
        <taxon>Pentapetalae</taxon>
        <taxon>asterids</taxon>
        <taxon>campanulids</taxon>
        <taxon>Apiales</taxon>
        <taxon>Apiaceae</taxon>
        <taxon>Apioideae</taxon>
        <taxon>apioid superclade</taxon>
        <taxon>Tordylieae</taxon>
        <taxon>Tordyliinae</taxon>
        <taxon>Heracleum</taxon>
    </lineage>
</organism>
<dbReference type="EMBL" id="JAUIZM010000001">
    <property type="protein sequence ID" value="KAK1403815.1"/>
    <property type="molecule type" value="Genomic_DNA"/>
</dbReference>
<gene>
    <name evidence="1" type="ORF">POM88_003420</name>
</gene>
<dbReference type="Proteomes" id="UP001237642">
    <property type="component" value="Unassembled WGS sequence"/>
</dbReference>
<protein>
    <submittedName>
        <fullName evidence="1">Uncharacterized protein</fullName>
    </submittedName>
</protein>
<dbReference type="AlphaFoldDB" id="A0AAD8N6V1"/>
<reference evidence="1" key="2">
    <citation type="submission" date="2023-05" db="EMBL/GenBank/DDBJ databases">
        <authorList>
            <person name="Schelkunov M.I."/>
        </authorList>
    </citation>
    <scope>NUCLEOTIDE SEQUENCE</scope>
    <source>
        <strain evidence="1">Hsosn_3</strain>
        <tissue evidence="1">Leaf</tissue>
    </source>
</reference>
<dbReference type="Gene3D" id="3.40.50.970">
    <property type="match status" value="1"/>
</dbReference>